<proteinExistence type="predicted"/>
<organism evidence="4 5">
    <name type="scientific">Paraliobacillus ryukyuensis</name>
    <dbReference type="NCBI Taxonomy" id="200904"/>
    <lineage>
        <taxon>Bacteria</taxon>
        <taxon>Bacillati</taxon>
        <taxon>Bacillota</taxon>
        <taxon>Bacilli</taxon>
        <taxon>Bacillales</taxon>
        <taxon>Bacillaceae</taxon>
        <taxon>Paraliobacillus</taxon>
    </lineage>
</organism>
<dbReference type="RefSeq" id="WP_113866003.1">
    <property type="nucleotide sequence ID" value="NZ_BAABQN010000001.1"/>
</dbReference>
<dbReference type="OrthoDB" id="9815002at2"/>
<comment type="caution">
    <text evidence="4">The sequence shown here is derived from an EMBL/GenBank/DDBJ whole genome shotgun (WGS) entry which is preliminary data.</text>
</comment>
<dbReference type="EMBL" id="QNRI01000001">
    <property type="protein sequence ID" value="RBP01376.1"/>
    <property type="molecule type" value="Genomic_DNA"/>
</dbReference>
<dbReference type="Pfam" id="PF01464">
    <property type="entry name" value="SLT"/>
    <property type="match status" value="1"/>
</dbReference>
<dbReference type="PANTHER" id="PTHR37423">
    <property type="entry name" value="SOLUBLE LYTIC MUREIN TRANSGLYCOSYLASE-RELATED"/>
    <property type="match status" value="1"/>
</dbReference>
<dbReference type="SUPFAM" id="SSF53955">
    <property type="entry name" value="Lysozyme-like"/>
    <property type="match status" value="1"/>
</dbReference>
<name>A0A366EHA2_9BACI</name>
<dbReference type="PANTHER" id="PTHR37423:SF2">
    <property type="entry name" value="MEMBRANE-BOUND LYTIC MUREIN TRANSGLYCOSYLASE C"/>
    <property type="match status" value="1"/>
</dbReference>
<dbReference type="STRING" id="200904.GCA_900168775_02488"/>
<accession>A0A366EHA2</accession>
<evidence type="ECO:0000313" key="4">
    <source>
        <dbReference type="EMBL" id="RBP01376.1"/>
    </source>
</evidence>
<dbReference type="InterPro" id="IPR008258">
    <property type="entry name" value="Transglycosylase_SLT_dom_1"/>
</dbReference>
<feature type="transmembrane region" description="Helical" evidence="2">
    <location>
        <begin position="7"/>
        <end position="27"/>
    </location>
</feature>
<feature type="coiled-coil region" evidence="1">
    <location>
        <begin position="31"/>
        <end position="65"/>
    </location>
</feature>
<dbReference type="AlphaFoldDB" id="A0A366EHA2"/>
<sequence length="233" mass="26615">MRRDFTVALLAIVSTIAIIFILSFKHYQTQIDALTTKNKFLMQQNEQLEAEISYNEKTLIDLEKTNYLDWASLETTAKSFTEDSSGNFKTSWGIYLANEAKKYAIDPYLVYELLKVETGGTFNPKLVGPETKYGHAYGMSQFMKNTAPWIADMAGLPYEDKLLLDPYYSIQLSICYLDYLHHEYGNWDEALTAYHRGIAGMEAYKQKNGTAKSDYALTIQQNAKTHRTVAFAN</sequence>
<dbReference type="InterPro" id="IPR023346">
    <property type="entry name" value="Lysozyme-like_dom_sf"/>
</dbReference>
<evidence type="ECO:0000256" key="1">
    <source>
        <dbReference type="SAM" id="Coils"/>
    </source>
</evidence>
<evidence type="ECO:0000313" key="5">
    <source>
        <dbReference type="Proteomes" id="UP000252254"/>
    </source>
</evidence>
<dbReference type="Proteomes" id="UP000252254">
    <property type="component" value="Unassembled WGS sequence"/>
</dbReference>
<keyword evidence="1" id="KW-0175">Coiled coil</keyword>
<evidence type="ECO:0000259" key="3">
    <source>
        <dbReference type="Pfam" id="PF01464"/>
    </source>
</evidence>
<keyword evidence="5" id="KW-1185">Reference proteome</keyword>
<keyword evidence="2" id="KW-1133">Transmembrane helix</keyword>
<dbReference type="Gene3D" id="1.10.530.10">
    <property type="match status" value="1"/>
</dbReference>
<gene>
    <name evidence="4" type="ORF">DES48_101106</name>
</gene>
<keyword evidence="2" id="KW-0812">Transmembrane</keyword>
<evidence type="ECO:0000256" key="2">
    <source>
        <dbReference type="SAM" id="Phobius"/>
    </source>
</evidence>
<protein>
    <submittedName>
        <fullName evidence="4">Transglycosylase-like protein with SLT domain</fullName>
    </submittedName>
</protein>
<reference evidence="4 5" key="1">
    <citation type="submission" date="2018-06" db="EMBL/GenBank/DDBJ databases">
        <title>Genomic Encyclopedia of Type Strains, Phase IV (KMG-IV): sequencing the most valuable type-strain genomes for metagenomic binning, comparative biology and taxonomic classification.</title>
        <authorList>
            <person name="Goeker M."/>
        </authorList>
    </citation>
    <scope>NUCLEOTIDE SEQUENCE [LARGE SCALE GENOMIC DNA]</scope>
    <source>
        <strain evidence="4 5">DSM 15140</strain>
    </source>
</reference>
<feature type="domain" description="Transglycosylase SLT" evidence="3">
    <location>
        <begin position="97"/>
        <end position="213"/>
    </location>
</feature>
<keyword evidence="2" id="KW-0472">Membrane</keyword>